<keyword evidence="2" id="KW-1133">Transmembrane helix</keyword>
<sequence>MERIRNQVSGFSDPDPTDRTRNPLVARSTCARIQAKHHSKKGHVEELLVEVNMAALAASLSLQSISPKCSFSPLLASALESTATHSPRRRPHNFPSAVPQKPTRSWRFPAAGGIFSLSEAIPEETVPVSDDGVSTVISALLFAAFIGLSVLTVGVIYISVTDFLQKRERDKFEKEEAAKKKSGKRRKIGARSRKAYIHFCLHDYM</sequence>
<keyword evidence="4" id="KW-1185">Reference proteome</keyword>
<dbReference type="Proteomes" id="UP000250235">
    <property type="component" value="Unassembled WGS sequence"/>
</dbReference>
<feature type="region of interest" description="Disordered" evidence="1">
    <location>
        <begin position="82"/>
        <end position="102"/>
    </location>
</feature>
<accession>A0A2Z7C4Y9</accession>
<evidence type="ECO:0000313" key="3">
    <source>
        <dbReference type="EMBL" id="KZV39500.1"/>
    </source>
</evidence>
<proteinExistence type="predicted"/>
<keyword evidence="2" id="KW-0812">Transmembrane</keyword>
<feature type="region of interest" description="Disordered" evidence="1">
    <location>
        <begin position="1"/>
        <end position="22"/>
    </location>
</feature>
<dbReference type="AlphaFoldDB" id="A0A2Z7C4Y9"/>
<feature type="transmembrane region" description="Helical" evidence="2">
    <location>
        <begin position="136"/>
        <end position="160"/>
    </location>
</feature>
<dbReference type="GO" id="GO:0009535">
    <property type="term" value="C:chloroplast thylakoid membrane"/>
    <property type="evidence" value="ECO:0007669"/>
    <property type="project" value="TreeGrafter"/>
</dbReference>
<dbReference type="OrthoDB" id="1930702at2759"/>
<dbReference type="EMBL" id="KV000940">
    <property type="protein sequence ID" value="KZV39500.1"/>
    <property type="molecule type" value="Genomic_DNA"/>
</dbReference>
<name>A0A2Z7C4Y9_9LAMI</name>
<gene>
    <name evidence="3" type="ORF">F511_28164</name>
</gene>
<reference evidence="3 4" key="1">
    <citation type="journal article" date="2015" name="Proc. Natl. Acad. Sci. U.S.A.">
        <title>The resurrection genome of Boea hygrometrica: A blueprint for survival of dehydration.</title>
        <authorList>
            <person name="Xiao L."/>
            <person name="Yang G."/>
            <person name="Zhang L."/>
            <person name="Yang X."/>
            <person name="Zhao S."/>
            <person name="Ji Z."/>
            <person name="Zhou Q."/>
            <person name="Hu M."/>
            <person name="Wang Y."/>
            <person name="Chen M."/>
            <person name="Xu Y."/>
            <person name="Jin H."/>
            <person name="Xiao X."/>
            <person name="Hu G."/>
            <person name="Bao F."/>
            <person name="Hu Y."/>
            <person name="Wan P."/>
            <person name="Li L."/>
            <person name="Deng X."/>
            <person name="Kuang T."/>
            <person name="Xiang C."/>
            <person name="Zhu J.K."/>
            <person name="Oliver M.J."/>
            <person name="He Y."/>
        </authorList>
    </citation>
    <scope>NUCLEOTIDE SEQUENCE [LARGE SCALE GENOMIC DNA]</scope>
    <source>
        <strain evidence="4">cv. XS01</strain>
    </source>
</reference>
<keyword evidence="2" id="KW-0472">Membrane</keyword>
<evidence type="ECO:0000256" key="1">
    <source>
        <dbReference type="SAM" id="MobiDB-lite"/>
    </source>
</evidence>
<evidence type="ECO:0000256" key="2">
    <source>
        <dbReference type="SAM" id="Phobius"/>
    </source>
</evidence>
<dbReference type="PANTHER" id="PTHR36735">
    <property type="entry name" value="TRANSMEMBRANE PROTEIN"/>
    <property type="match status" value="1"/>
</dbReference>
<feature type="compositionally biased region" description="Polar residues" evidence="1">
    <location>
        <begin position="1"/>
        <end position="10"/>
    </location>
</feature>
<protein>
    <submittedName>
        <fullName evidence="3">Uncharacterized protein</fullName>
    </submittedName>
</protein>
<evidence type="ECO:0000313" key="4">
    <source>
        <dbReference type="Proteomes" id="UP000250235"/>
    </source>
</evidence>
<dbReference type="PANTHER" id="PTHR36735:SF1">
    <property type="entry name" value="TRANSMEMBRANE PROTEIN"/>
    <property type="match status" value="1"/>
</dbReference>
<organism evidence="3 4">
    <name type="scientific">Dorcoceras hygrometricum</name>
    <dbReference type="NCBI Taxonomy" id="472368"/>
    <lineage>
        <taxon>Eukaryota</taxon>
        <taxon>Viridiplantae</taxon>
        <taxon>Streptophyta</taxon>
        <taxon>Embryophyta</taxon>
        <taxon>Tracheophyta</taxon>
        <taxon>Spermatophyta</taxon>
        <taxon>Magnoliopsida</taxon>
        <taxon>eudicotyledons</taxon>
        <taxon>Gunneridae</taxon>
        <taxon>Pentapetalae</taxon>
        <taxon>asterids</taxon>
        <taxon>lamiids</taxon>
        <taxon>Lamiales</taxon>
        <taxon>Gesneriaceae</taxon>
        <taxon>Didymocarpoideae</taxon>
        <taxon>Trichosporeae</taxon>
        <taxon>Loxocarpinae</taxon>
        <taxon>Dorcoceras</taxon>
    </lineage>
</organism>